<dbReference type="InterPro" id="IPR036249">
    <property type="entry name" value="Thioredoxin-like_sf"/>
</dbReference>
<evidence type="ECO:0000313" key="1">
    <source>
        <dbReference type="EMBL" id="ANC75992.1"/>
    </source>
</evidence>
<dbReference type="EMBL" id="CP015378">
    <property type="protein sequence ID" value="ANC75992.1"/>
    <property type="molecule type" value="Genomic_DNA"/>
</dbReference>
<protein>
    <recommendedName>
        <fullName evidence="3">Redoxin domain-containing protein</fullName>
    </recommendedName>
</protein>
<dbReference type="RefSeq" id="WP_066391463.1">
    <property type="nucleotide sequence ID" value="NZ_CP015378.1"/>
</dbReference>
<sequence length="139" mass="16147">MRESFEEFERLDVKVVVVAPANREQIQEFMNVHGPFPFEIYGDPELELYEEMGNHHMTTLKSMLSVGADLLKGEVKVSDIVPKDKKERKHFLSAVKNQDVNIQGSSWLFDRNGEVLWKHVDDTPEDHAKIDEVLKQLRK</sequence>
<dbReference type="Gene3D" id="3.40.30.10">
    <property type="entry name" value="Glutaredoxin"/>
    <property type="match status" value="1"/>
</dbReference>
<dbReference type="KEGG" id="fpn:ABE65_003850"/>
<keyword evidence="2" id="KW-1185">Reference proteome</keyword>
<name>A0A160IL09_9BACL</name>
<dbReference type="AlphaFoldDB" id="A0A160IL09"/>
<reference evidence="1 2" key="1">
    <citation type="submission" date="2016-04" db="EMBL/GenBank/DDBJ databases">
        <title>Complete genome sequence of Fictibacillus phosphorivorans G25-29, a strain toxic to nematodes.</title>
        <authorList>
            <person name="Zheng Z."/>
        </authorList>
    </citation>
    <scope>NUCLEOTIDE SEQUENCE [LARGE SCALE GENOMIC DNA]</scope>
    <source>
        <strain evidence="1 2">G25-29</strain>
    </source>
</reference>
<evidence type="ECO:0000313" key="2">
    <source>
        <dbReference type="Proteomes" id="UP000076623"/>
    </source>
</evidence>
<dbReference type="InterPro" id="IPR032801">
    <property type="entry name" value="PXL2A/B/C"/>
</dbReference>
<dbReference type="Pfam" id="PF13911">
    <property type="entry name" value="AhpC-TSA_2"/>
    <property type="match status" value="1"/>
</dbReference>
<gene>
    <name evidence="1" type="ORF">ABE65_003850</name>
</gene>
<dbReference type="SUPFAM" id="SSF52833">
    <property type="entry name" value="Thioredoxin-like"/>
    <property type="match status" value="1"/>
</dbReference>
<proteinExistence type="predicted"/>
<organism evidence="1 2">
    <name type="scientific">Fictibacillus phosphorivorans</name>
    <dbReference type="NCBI Taxonomy" id="1221500"/>
    <lineage>
        <taxon>Bacteria</taxon>
        <taxon>Bacillati</taxon>
        <taxon>Bacillota</taxon>
        <taxon>Bacilli</taxon>
        <taxon>Bacillales</taxon>
        <taxon>Fictibacillaceae</taxon>
        <taxon>Fictibacillus</taxon>
    </lineage>
</organism>
<evidence type="ECO:0008006" key="3">
    <source>
        <dbReference type="Google" id="ProtNLM"/>
    </source>
</evidence>
<dbReference type="Proteomes" id="UP000076623">
    <property type="component" value="Chromosome"/>
</dbReference>
<accession>A0A160IL09</accession>